<name>A0A5C5FW56_9BASI</name>
<comment type="caution">
    <text evidence="1">The sequence shown here is derived from an EMBL/GenBank/DDBJ whole genome shotgun (WGS) entry which is preliminary data.</text>
</comment>
<accession>A0A5C5FW56</accession>
<keyword evidence="2" id="KW-1185">Reference proteome</keyword>
<organism evidence="1 2">
    <name type="scientific">Rhodotorula diobovata</name>
    <dbReference type="NCBI Taxonomy" id="5288"/>
    <lineage>
        <taxon>Eukaryota</taxon>
        <taxon>Fungi</taxon>
        <taxon>Dikarya</taxon>
        <taxon>Basidiomycota</taxon>
        <taxon>Pucciniomycotina</taxon>
        <taxon>Microbotryomycetes</taxon>
        <taxon>Sporidiobolales</taxon>
        <taxon>Sporidiobolaceae</taxon>
        <taxon>Rhodotorula</taxon>
    </lineage>
</organism>
<dbReference type="EMBL" id="SOZI01000050">
    <property type="protein sequence ID" value="TNY21113.1"/>
    <property type="molecule type" value="Genomic_DNA"/>
</dbReference>
<gene>
    <name evidence="1" type="ORF">DMC30DRAFT_351193</name>
</gene>
<reference evidence="1 2" key="1">
    <citation type="submission" date="2019-03" db="EMBL/GenBank/DDBJ databases">
        <title>Rhodosporidium diobovatum UCD-FST 08-225 genome sequencing, assembly, and annotation.</title>
        <authorList>
            <person name="Fakankun I.U."/>
            <person name="Fristensky B."/>
            <person name="Levin D.B."/>
        </authorList>
    </citation>
    <scope>NUCLEOTIDE SEQUENCE [LARGE SCALE GENOMIC DNA]</scope>
    <source>
        <strain evidence="1 2">UCD-FST 08-225</strain>
    </source>
</reference>
<evidence type="ECO:0000313" key="2">
    <source>
        <dbReference type="Proteomes" id="UP000311382"/>
    </source>
</evidence>
<sequence length="219" mass="24073">MRPVSPVPLTVHVPVQPPDVSNGALGPYAVPYDRLVGTWHVVASTLPLWNNKRDVTITYSPIEGASQTTFDDLVEFRRQGAAPDSKKWSVKGIDMLETDVEGNGARWKWRGKGWLRISTSHWQLLGFSLSPLLSATAVPLGPSPTPSPDWVVTYFSSTLFTPAGLDIYARDPRGVDEDKVRALTAEIERLGGEVARLVKGGKMFRIPHGDEGEEVRTSK</sequence>
<protein>
    <submittedName>
        <fullName evidence="1">Uncharacterized protein</fullName>
    </submittedName>
</protein>
<dbReference type="STRING" id="5288.A0A5C5FW56"/>
<dbReference type="OrthoDB" id="9975758at2759"/>
<dbReference type="Proteomes" id="UP000311382">
    <property type="component" value="Unassembled WGS sequence"/>
</dbReference>
<dbReference type="AlphaFoldDB" id="A0A5C5FW56"/>
<evidence type="ECO:0000313" key="1">
    <source>
        <dbReference type="EMBL" id="TNY21113.1"/>
    </source>
</evidence>
<proteinExistence type="predicted"/>